<dbReference type="CDD" id="cd06574">
    <property type="entry name" value="TM_PBP1_branched-chain-AA_like"/>
    <property type="match status" value="1"/>
</dbReference>
<evidence type="ECO:0000256" key="1">
    <source>
        <dbReference type="ARBA" id="ARBA00004651"/>
    </source>
</evidence>
<feature type="transmembrane region" description="Helical" evidence="6">
    <location>
        <begin position="264"/>
        <end position="281"/>
    </location>
</feature>
<feature type="transmembrane region" description="Helical" evidence="6">
    <location>
        <begin position="207"/>
        <end position="228"/>
    </location>
</feature>
<evidence type="ECO:0000256" key="5">
    <source>
        <dbReference type="ARBA" id="ARBA00023136"/>
    </source>
</evidence>
<dbReference type="InterPro" id="IPR001851">
    <property type="entry name" value="ABC_transp_permease"/>
</dbReference>
<evidence type="ECO:0000256" key="4">
    <source>
        <dbReference type="ARBA" id="ARBA00022989"/>
    </source>
</evidence>
<dbReference type="RefSeq" id="WP_110460204.1">
    <property type="nucleotide sequence ID" value="NZ_QKMR01000001.1"/>
</dbReference>
<proteinExistence type="predicted"/>
<dbReference type="GO" id="GO:0005886">
    <property type="term" value="C:plasma membrane"/>
    <property type="evidence" value="ECO:0007669"/>
    <property type="project" value="UniProtKB-SubCell"/>
</dbReference>
<evidence type="ECO:0000256" key="2">
    <source>
        <dbReference type="ARBA" id="ARBA00022475"/>
    </source>
</evidence>
<keyword evidence="5 6" id="KW-0472">Membrane</keyword>
<feature type="transmembrane region" description="Helical" evidence="6">
    <location>
        <begin position="235"/>
        <end position="258"/>
    </location>
</feature>
<evidence type="ECO:0000313" key="7">
    <source>
        <dbReference type="EMBL" id="PYG90223.1"/>
    </source>
</evidence>
<feature type="transmembrane region" description="Helical" evidence="6">
    <location>
        <begin position="85"/>
        <end position="103"/>
    </location>
</feature>
<dbReference type="AlphaFoldDB" id="A0A318XTQ1"/>
<reference evidence="7 8" key="1">
    <citation type="submission" date="2018-06" db="EMBL/GenBank/DDBJ databases">
        <title>Genomic Encyclopedia of Type Strains, Phase I: the one thousand microbial genomes (KMG-I) project.</title>
        <authorList>
            <person name="Kyrpides N."/>
        </authorList>
    </citation>
    <scope>NUCLEOTIDE SEQUENCE [LARGE SCALE GENOMIC DNA]</scope>
    <source>
        <strain evidence="7 8">DSM 19573</strain>
    </source>
</reference>
<feature type="transmembrane region" description="Helical" evidence="6">
    <location>
        <begin position="133"/>
        <end position="151"/>
    </location>
</feature>
<keyword evidence="8" id="KW-1185">Reference proteome</keyword>
<keyword evidence="4 6" id="KW-1133">Transmembrane helix</keyword>
<comment type="caution">
    <text evidence="7">The sequence shown here is derived from an EMBL/GenBank/DDBJ whole genome shotgun (WGS) entry which is preliminary data.</text>
</comment>
<dbReference type="Pfam" id="PF02653">
    <property type="entry name" value="BPD_transp_2"/>
    <property type="match status" value="1"/>
</dbReference>
<keyword evidence="3 6" id="KW-0812">Transmembrane</keyword>
<dbReference type="GO" id="GO:0022857">
    <property type="term" value="F:transmembrane transporter activity"/>
    <property type="evidence" value="ECO:0007669"/>
    <property type="project" value="InterPro"/>
</dbReference>
<feature type="transmembrane region" description="Helical" evidence="6">
    <location>
        <begin position="12"/>
        <end position="29"/>
    </location>
</feature>
<organism evidence="7 8">
    <name type="scientific">Ruminiclostridium sufflavum DSM 19573</name>
    <dbReference type="NCBI Taxonomy" id="1121337"/>
    <lineage>
        <taxon>Bacteria</taxon>
        <taxon>Bacillati</taxon>
        <taxon>Bacillota</taxon>
        <taxon>Clostridia</taxon>
        <taxon>Eubacteriales</taxon>
        <taxon>Oscillospiraceae</taxon>
        <taxon>Ruminiclostridium</taxon>
    </lineage>
</organism>
<keyword evidence="2" id="KW-1003">Cell membrane</keyword>
<evidence type="ECO:0000256" key="6">
    <source>
        <dbReference type="SAM" id="Phobius"/>
    </source>
</evidence>
<feature type="transmembrane region" description="Helical" evidence="6">
    <location>
        <begin position="57"/>
        <end position="78"/>
    </location>
</feature>
<comment type="subcellular location">
    <subcellularLocation>
        <location evidence="1">Cell membrane</location>
        <topology evidence="1">Multi-pass membrane protein</topology>
    </subcellularLocation>
</comment>
<accession>A0A318XTQ1</accession>
<dbReference type="PANTHER" id="PTHR32196">
    <property type="entry name" value="ABC TRANSPORTER PERMEASE PROTEIN YPHD-RELATED-RELATED"/>
    <property type="match status" value="1"/>
</dbReference>
<sequence>MTAIIYGTLELGMIYAILALGLYISFRVLDMPDLTVDGSFVTGAAVSAVMCLNNYPFLGLLAAMAAGGITGIVTSLLHTRLKIQMLLSGILTMLALYSINLKIMGNRPNIALIGSTTIFTAFKDTPDESNIKMILLSAISIIVLVMLFLFLKTKLGFAVRATGNNECMASAQGINTDFTKLIGLALANALIALSGGILAQYQSFADVGMGIGMLVVGLASIMIGEVLFRLKSIFGLLLATALGSVIYRFIIMAAIRFGMPPTDLKLVSAAIVVLALSVPAVKNYLIRTRSRLAAVNMKRRKESDA</sequence>
<feature type="transmembrane region" description="Helical" evidence="6">
    <location>
        <begin position="181"/>
        <end position="201"/>
    </location>
</feature>
<dbReference type="Proteomes" id="UP000248132">
    <property type="component" value="Unassembled WGS sequence"/>
</dbReference>
<dbReference type="OrthoDB" id="9778389at2"/>
<evidence type="ECO:0000313" key="8">
    <source>
        <dbReference type="Proteomes" id="UP000248132"/>
    </source>
</evidence>
<evidence type="ECO:0000256" key="3">
    <source>
        <dbReference type="ARBA" id="ARBA00022692"/>
    </source>
</evidence>
<protein>
    <submittedName>
        <fullName evidence="7">Putative ABC transport system permease protein</fullName>
    </submittedName>
</protein>
<dbReference type="EMBL" id="QKMR01000001">
    <property type="protein sequence ID" value="PYG90223.1"/>
    <property type="molecule type" value="Genomic_DNA"/>
</dbReference>
<name>A0A318XTQ1_9FIRM</name>
<dbReference type="PANTHER" id="PTHR32196:SF69">
    <property type="entry name" value="BRANCHED-CHAIN AMINO ACID TRANSPORT SYSTEM, PERMEASE PROTEIN"/>
    <property type="match status" value="1"/>
</dbReference>
<gene>
    <name evidence="7" type="ORF">LY28_00103</name>
</gene>